<evidence type="ECO:0000313" key="2">
    <source>
        <dbReference type="Proteomes" id="UP001168821"/>
    </source>
</evidence>
<sequence>MPYRRSQSLSLLISFRNGWTVSTHAKRQPKYNLYHPTIAFVNTKSVPRVGPHDMWWWRVTPSMIHPVIAAFTRVGHRVCACARTIFLFPLIDSAIPTL</sequence>
<dbReference type="AlphaFoldDB" id="A0AA38IN49"/>
<proteinExistence type="predicted"/>
<dbReference type="EMBL" id="JALNTZ010000002">
    <property type="protein sequence ID" value="KAJ3660943.1"/>
    <property type="molecule type" value="Genomic_DNA"/>
</dbReference>
<evidence type="ECO:0000313" key="1">
    <source>
        <dbReference type="EMBL" id="KAJ3660943.1"/>
    </source>
</evidence>
<keyword evidence="2" id="KW-1185">Reference proteome</keyword>
<name>A0AA38IN49_9CUCU</name>
<organism evidence="1 2">
    <name type="scientific">Zophobas morio</name>
    <dbReference type="NCBI Taxonomy" id="2755281"/>
    <lineage>
        <taxon>Eukaryota</taxon>
        <taxon>Metazoa</taxon>
        <taxon>Ecdysozoa</taxon>
        <taxon>Arthropoda</taxon>
        <taxon>Hexapoda</taxon>
        <taxon>Insecta</taxon>
        <taxon>Pterygota</taxon>
        <taxon>Neoptera</taxon>
        <taxon>Endopterygota</taxon>
        <taxon>Coleoptera</taxon>
        <taxon>Polyphaga</taxon>
        <taxon>Cucujiformia</taxon>
        <taxon>Tenebrionidae</taxon>
        <taxon>Zophobas</taxon>
    </lineage>
</organism>
<comment type="caution">
    <text evidence="1">The sequence shown here is derived from an EMBL/GenBank/DDBJ whole genome shotgun (WGS) entry which is preliminary data.</text>
</comment>
<reference evidence="1" key="1">
    <citation type="journal article" date="2023" name="G3 (Bethesda)">
        <title>Whole genome assemblies of Zophobas morio and Tenebrio molitor.</title>
        <authorList>
            <person name="Kaur S."/>
            <person name="Stinson S.A."/>
            <person name="diCenzo G.C."/>
        </authorList>
    </citation>
    <scope>NUCLEOTIDE SEQUENCE</scope>
    <source>
        <strain evidence="1">QUZm001</strain>
    </source>
</reference>
<dbReference type="Proteomes" id="UP001168821">
    <property type="component" value="Unassembled WGS sequence"/>
</dbReference>
<gene>
    <name evidence="1" type="ORF">Zmor_005369</name>
</gene>
<protein>
    <submittedName>
        <fullName evidence="1">Uncharacterized protein</fullName>
    </submittedName>
</protein>
<accession>A0AA38IN49</accession>